<dbReference type="EMBL" id="LBYB01000016">
    <property type="protein sequence ID" value="KKR41069.1"/>
    <property type="molecule type" value="Genomic_DNA"/>
</dbReference>
<organism evidence="7 8">
    <name type="scientific">Candidatus Daviesbacteria bacterium GW2011_GWC2_40_12</name>
    <dbReference type="NCBI Taxonomy" id="1618431"/>
    <lineage>
        <taxon>Bacteria</taxon>
        <taxon>Candidatus Daviesiibacteriota</taxon>
    </lineage>
</organism>
<dbReference type="PANTHER" id="PTHR37422:SF13">
    <property type="entry name" value="LIPOPOLYSACCHARIDE BIOSYNTHESIS PROTEIN PA4999-RELATED"/>
    <property type="match status" value="1"/>
</dbReference>
<feature type="transmembrane region" description="Helical" evidence="5">
    <location>
        <begin position="190"/>
        <end position="206"/>
    </location>
</feature>
<feature type="transmembrane region" description="Helical" evidence="5">
    <location>
        <begin position="54"/>
        <end position="76"/>
    </location>
</feature>
<comment type="caution">
    <text evidence="7">The sequence shown here is derived from an EMBL/GenBank/DDBJ whole genome shotgun (WGS) entry which is preliminary data.</text>
</comment>
<name>A0A0G0QKX1_9BACT</name>
<protein>
    <recommendedName>
        <fullName evidence="6">O-antigen ligase-related domain-containing protein</fullName>
    </recommendedName>
</protein>
<feature type="transmembrane region" description="Helical" evidence="5">
    <location>
        <begin position="140"/>
        <end position="161"/>
    </location>
</feature>
<evidence type="ECO:0000313" key="8">
    <source>
        <dbReference type="Proteomes" id="UP000034881"/>
    </source>
</evidence>
<evidence type="ECO:0000256" key="1">
    <source>
        <dbReference type="ARBA" id="ARBA00004141"/>
    </source>
</evidence>
<dbReference type="Pfam" id="PF04932">
    <property type="entry name" value="Wzy_C"/>
    <property type="match status" value="1"/>
</dbReference>
<dbReference type="PANTHER" id="PTHR37422">
    <property type="entry name" value="TEICHURONIC ACID BIOSYNTHESIS PROTEIN TUAE"/>
    <property type="match status" value="1"/>
</dbReference>
<dbReference type="InterPro" id="IPR007016">
    <property type="entry name" value="O-antigen_ligase-rel_domated"/>
</dbReference>
<feature type="transmembrane region" description="Helical" evidence="5">
    <location>
        <begin position="5"/>
        <end position="24"/>
    </location>
</feature>
<feature type="transmembrane region" description="Helical" evidence="5">
    <location>
        <begin position="213"/>
        <end position="231"/>
    </location>
</feature>
<feature type="domain" description="O-antigen ligase-related" evidence="6">
    <location>
        <begin position="173"/>
        <end position="305"/>
    </location>
</feature>
<dbReference type="InterPro" id="IPR051533">
    <property type="entry name" value="WaaL-like"/>
</dbReference>
<accession>A0A0G0QKX1</accession>
<keyword evidence="3 5" id="KW-1133">Transmembrane helix</keyword>
<evidence type="ECO:0000256" key="3">
    <source>
        <dbReference type="ARBA" id="ARBA00022989"/>
    </source>
</evidence>
<comment type="subcellular location">
    <subcellularLocation>
        <location evidence="1">Membrane</location>
        <topology evidence="1">Multi-pass membrane protein</topology>
    </subcellularLocation>
</comment>
<reference evidence="7 8" key="1">
    <citation type="journal article" date="2015" name="Nature">
        <title>rRNA introns, odd ribosomes, and small enigmatic genomes across a large radiation of phyla.</title>
        <authorList>
            <person name="Brown C.T."/>
            <person name="Hug L.A."/>
            <person name="Thomas B.C."/>
            <person name="Sharon I."/>
            <person name="Castelle C.J."/>
            <person name="Singh A."/>
            <person name="Wilkins M.J."/>
            <person name="Williams K.H."/>
            <person name="Banfield J.F."/>
        </authorList>
    </citation>
    <scope>NUCLEOTIDE SEQUENCE [LARGE SCALE GENOMIC DNA]</scope>
</reference>
<keyword evidence="2 5" id="KW-0812">Transmembrane</keyword>
<gene>
    <name evidence="7" type="ORF">UT77_C0016G0023</name>
</gene>
<feature type="transmembrane region" description="Helical" evidence="5">
    <location>
        <begin position="30"/>
        <end position="47"/>
    </location>
</feature>
<evidence type="ECO:0000256" key="5">
    <source>
        <dbReference type="SAM" id="Phobius"/>
    </source>
</evidence>
<sequence>MTVFFYTLIFFLPLLVLPLGVSFFETPKVILAELLIELLVLLTLFKAKFNLKFLITFPGFAVSIILFLSIIDLIFLKTETTFFGNAFRLQGIFLLWHLLAFAFISSRTELPKKACLFSLFSLIILALSVYIFGGDINGRAFGTLGEANSLAGAAIFFLPFGLTTPKKWVKFSALILVFLIILASGSRTGALGFLILTIFFGLIYIFKLKLPHAFIVALFISIMSLFLPIYAGGGWYENRAEIWYTSLVAGATSPVLGHGFGNMQSALHQTSLILNNNIQYLVVDSAHNIFLDFWIQGGFLGVLALGLLVIYSIRVFLKRNQTLELMILLGLLITLSFNPVSVSLLVGFWWVLGQGFKKV</sequence>
<evidence type="ECO:0000313" key="7">
    <source>
        <dbReference type="EMBL" id="KKR41069.1"/>
    </source>
</evidence>
<feature type="transmembrane region" description="Helical" evidence="5">
    <location>
        <begin position="325"/>
        <end position="352"/>
    </location>
</feature>
<dbReference type="GO" id="GO:0016020">
    <property type="term" value="C:membrane"/>
    <property type="evidence" value="ECO:0007669"/>
    <property type="project" value="UniProtKB-SubCell"/>
</dbReference>
<keyword evidence="4 5" id="KW-0472">Membrane</keyword>
<evidence type="ECO:0000259" key="6">
    <source>
        <dbReference type="Pfam" id="PF04932"/>
    </source>
</evidence>
<dbReference type="Proteomes" id="UP000034881">
    <property type="component" value="Unassembled WGS sequence"/>
</dbReference>
<dbReference type="AlphaFoldDB" id="A0A0G0QKX1"/>
<evidence type="ECO:0000256" key="2">
    <source>
        <dbReference type="ARBA" id="ARBA00022692"/>
    </source>
</evidence>
<feature type="transmembrane region" description="Helical" evidence="5">
    <location>
        <begin position="116"/>
        <end position="134"/>
    </location>
</feature>
<evidence type="ECO:0000256" key="4">
    <source>
        <dbReference type="ARBA" id="ARBA00023136"/>
    </source>
</evidence>
<feature type="transmembrane region" description="Helical" evidence="5">
    <location>
        <begin position="82"/>
        <end position="104"/>
    </location>
</feature>
<proteinExistence type="predicted"/>
<feature type="transmembrane region" description="Helical" evidence="5">
    <location>
        <begin position="293"/>
        <end position="313"/>
    </location>
</feature>